<reference evidence="1" key="2">
    <citation type="journal article" date="2015" name="Data Brief">
        <title>Shoot transcriptome of the giant reed, Arundo donax.</title>
        <authorList>
            <person name="Barrero R.A."/>
            <person name="Guerrero F.D."/>
            <person name="Moolhuijzen P."/>
            <person name="Goolsby J.A."/>
            <person name="Tidwell J."/>
            <person name="Bellgard S.E."/>
            <person name="Bellgard M.I."/>
        </authorList>
    </citation>
    <scope>NUCLEOTIDE SEQUENCE</scope>
    <source>
        <tissue evidence="1">Shoot tissue taken approximately 20 cm above the soil surface</tissue>
    </source>
</reference>
<evidence type="ECO:0000313" key="1">
    <source>
        <dbReference type="EMBL" id="JAD58894.1"/>
    </source>
</evidence>
<accession>A0A0A9B4F9</accession>
<reference evidence="1" key="1">
    <citation type="submission" date="2014-09" db="EMBL/GenBank/DDBJ databases">
        <authorList>
            <person name="Magalhaes I.L.F."/>
            <person name="Oliveira U."/>
            <person name="Santos F.R."/>
            <person name="Vidigal T.H.D.A."/>
            <person name="Brescovit A.D."/>
            <person name="Santos A.J."/>
        </authorList>
    </citation>
    <scope>NUCLEOTIDE SEQUENCE</scope>
    <source>
        <tissue evidence="1">Shoot tissue taken approximately 20 cm above the soil surface</tissue>
    </source>
</reference>
<name>A0A0A9B4F9_ARUDO</name>
<proteinExistence type="predicted"/>
<protein>
    <submittedName>
        <fullName evidence="1">Uncharacterized protein</fullName>
    </submittedName>
</protein>
<organism evidence="1">
    <name type="scientific">Arundo donax</name>
    <name type="common">Giant reed</name>
    <name type="synonym">Donax arundinaceus</name>
    <dbReference type="NCBI Taxonomy" id="35708"/>
    <lineage>
        <taxon>Eukaryota</taxon>
        <taxon>Viridiplantae</taxon>
        <taxon>Streptophyta</taxon>
        <taxon>Embryophyta</taxon>
        <taxon>Tracheophyta</taxon>
        <taxon>Spermatophyta</taxon>
        <taxon>Magnoliopsida</taxon>
        <taxon>Liliopsida</taxon>
        <taxon>Poales</taxon>
        <taxon>Poaceae</taxon>
        <taxon>PACMAD clade</taxon>
        <taxon>Arundinoideae</taxon>
        <taxon>Arundineae</taxon>
        <taxon>Arundo</taxon>
    </lineage>
</organism>
<sequence length="13" mass="1589">MDIRILREQAESK</sequence>
<dbReference type="EMBL" id="GBRH01239001">
    <property type="protein sequence ID" value="JAD58894.1"/>
    <property type="molecule type" value="Transcribed_RNA"/>
</dbReference>